<evidence type="ECO:0000313" key="4">
    <source>
        <dbReference type="Proteomes" id="UP000557717"/>
    </source>
</evidence>
<feature type="region of interest" description="Disordered" evidence="1">
    <location>
        <begin position="41"/>
        <end position="62"/>
    </location>
</feature>
<gene>
    <name evidence="3" type="ORF">HNR46_002181</name>
</gene>
<reference evidence="3 4" key="1">
    <citation type="submission" date="2020-08" db="EMBL/GenBank/DDBJ databases">
        <title>Genomic Encyclopedia of Type Strains, Phase IV (KMG-IV): sequencing the most valuable type-strain genomes for metagenomic binning, comparative biology and taxonomic classification.</title>
        <authorList>
            <person name="Goeker M."/>
        </authorList>
    </citation>
    <scope>NUCLEOTIDE SEQUENCE [LARGE SCALE GENOMIC DNA]</scope>
    <source>
        <strain evidence="3 4">YC6886</strain>
    </source>
</reference>
<feature type="chain" id="PRO_5032583106" evidence="2">
    <location>
        <begin position="21"/>
        <end position="177"/>
    </location>
</feature>
<comment type="caution">
    <text evidence="3">The sequence shown here is derived from an EMBL/GenBank/DDBJ whole genome shotgun (WGS) entry which is preliminary data.</text>
</comment>
<evidence type="ECO:0000256" key="1">
    <source>
        <dbReference type="SAM" id="MobiDB-lite"/>
    </source>
</evidence>
<dbReference type="AlphaFoldDB" id="A0A840V1S5"/>
<dbReference type="RefSeq" id="WP_184018560.1">
    <property type="nucleotide sequence ID" value="NZ_JACHFD010000009.1"/>
</dbReference>
<evidence type="ECO:0000313" key="3">
    <source>
        <dbReference type="EMBL" id="MBB5351942.1"/>
    </source>
</evidence>
<keyword evidence="4" id="KW-1185">Reference proteome</keyword>
<dbReference type="Proteomes" id="UP000557717">
    <property type="component" value="Unassembled WGS sequence"/>
</dbReference>
<sequence>MKTIATSFLAGLTLMSASGAQGMRDSATHEELAGRLRAQQQKNPMRVLPAGEGEDPSKTNRPADILEDSDIFTFSGESSLVPKGAVLAVPAAFQSRLGASQTGKFIPWSRFLAENRGWIEVVDLSLEQIVGEEPLPADLVKRMETCQRVLVAAVQGGPITVPAAKIDAAREAAKEGR</sequence>
<keyword evidence="2" id="KW-0732">Signal</keyword>
<dbReference type="EMBL" id="JACHFD010000009">
    <property type="protein sequence ID" value="MBB5351942.1"/>
    <property type="molecule type" value="Genomic_DNA"/>
</dbReference>
<organism evidence="3 4">
    <name type="scientific">Haloferula luteola</name>
    <dbReference type="NCBI Taxonomy" id="595692"/>
    <lineage>
        <taxon>Bacteria</taxon>
        <taxon>Pseudomonadati</taxon>
        <taxon>Verrucomicrobiota</taxon>
        <taxon>Verrucomicrobiia</taxon>
        <taxon>Verrucomicrobiales</taxon>
        <taxon>Verrucomicrobiaceae</taxon>
        <taxon>Haloferula</taxon>
    </lineage>
</organism>
<feature type="signal peptide" evidence="2">
    <location>
        <begin position="1"/>
        <end position="20"/>
    </location>
</feature>
<name>A0A840V1S5_9BACT</name>
<proteinExistence type="predicted"/>
<protein>
    <submittedName>
        <fullName evidence="3">Uncharacterized protein</fullName>
    </submittedName>
</protein>
<evidence type="ECO:0000256" key="2">
    <source>
        <dbReference type="SAM" id="SignalP"/>
    </source>
</evidence>
<accession>A0A840V1S5</accession>